<feature type="coiled-coil region" evidence="1">
    <location>
        <begin position="194"/>
        <end position="308"/>
    </location>
</feature>
<evidence type="ECO:0000256" key="2">
    <source>
        <dbReference type="SAM" id="MobiDB-lite"/>
    </source>
</evidence>
<dbReference type="OrthoDB" id="306951at2759"/>
<dbReference type="InParanoid" id="A0CN05"/>
<dbReference type="RefSeq" id="XP_001439569.1">
    <property type="nucleotide sequence ID" value="XM_001439532.1"/>
</dbReference>
<feature type="region of interest" description="Disordered" evidence="2">
    <location>
        <begin position="389"/>
        <end position="417"/>
    </location>
</feature>
<evidence type="ECO:0000313" key="3">
    <source>
        <dbReference type="EMBL" id="CAK72172.1"/>
    </source>
</evidence>
<reference evidence="3 4" key="1">
    <citation type="journal article" date="2006" name="Nature">
        <title>Global trends of whole-genome duplications revealed by the ciliate Paramecium tetraurelia.</title>
        <authorList>
            <consortium name="Genoscope"/>
            <person name="Aury J.-M."/>
            <person name="Jaillon O."/>
            <person name="Duret L."/>
            <person name="Noel B."/>
            <person name="Jubin C."/>
            <person name="Porcel B.M."/>
            <person name="Segurens B."/>
            <person name="Daubin V."/>
            <person name="Anthouard V."/>
            <person name="Aiach N."/>
            <person name="Arnaiz O."/>
            <person name="Billaut A."/>
            <person name="Beisson J."/>
            <person name="Blanc I."/>
            <person name="Bouhouche K."/>
            <person name="Camara F."/>
            <person name="Duharcourt S."/>
            <person name="Guigo R."/>
            <person name="Gogendeau D."/>
            <person name="Katinka M."/>
            <person name="Keller A.-M."/>
            <person name="Kissmehl R."/>
            <person name="Klotz C."/>
            <person name="Koll F."/>
            <person name="Le Moue A."/>
            <person name="Lepere C."/>
            <person name="Malinsky S."/>
            <person name="Nowacki M."/>
            <person name="Nowak J.K."/>
            <person name="Plattner H."/>
            <person name="Poulain J."/>
            <person name="Ruiz F."/>
            <person name="Serrano V."/>
            <person name="Zagulski M."/>
            <person name="Dessen P."/>
            <person name="Betermier M."/>
            <person name="Weissenbach J."/>
            <person name="Scarpelli C."/>
            <person name="Schachter V."/>
            <person name="Sperling L."/>
            <person name="Meyer E."/>
            <person name="Cohen J."/>
            <person name="Wincker P."/>
        </authorList>
    </citation>
    <scope>NUCLEOTIDE SEQUENCE [LARGE SCALE GENOMIC DNA]</scope>
    <source>
        <strain evidence="3 4">Stock d4-2</strain>
    </source>
</reference>
<gene>
    <name evidence="3" type="ORF">GSPATT00008613001</name>
</gene>
<dbReference type="EMBL" id="CT868119">
    <property type="protein sequence ID" value="CAK72172.1"/>
    <property type="molecule type" value="Genomic_DNA"/>
</dbReference>
<dbReference type="Proteomes" id="UP000000600">
    <property type="component" value="Unassembled WGS sequence"/>
</dbReference>
<keyword evidence="1" id="KW-0175">Coiled coil</keyword>
<evidence type="ECO:0000256" key="1">
    <source>
        <dbReference type="SAM" id="Coils"/>
    </source>
</evidence>
<accession>A0CN05</accession>
<dbReference type="OMA" id="TAYFIMD"/>
<name>A0CN05_PARTE</name>
<sequence length="417" mass="47829">MVKHHTTTPDFLTRPQGIYFKHKYYLITAYFIMDQAGYNHSQIQSLLHQSSNLIRPPRVGQYGTQGSIGQSELFQYNPQQQQQALTQSYSSQKIGIAPFSARQIATTPVVSQSITQSQPLLITPSVRIASTQPNNAEVHHQERPLQVVTLDDMDSRWKTKCMQLEVYLFDLQQENLRLRGNAPQISYVQDDSKINELINANKELKIQEQGLRQSNKQLQDELDQWKLRYKQLQESNSKNQGADDEIRLLKKKISNLTDDLKSSQEQNEFKDQEIRKLKLLMNDKDNELESLDQRIREMEMQLESFSQSEQQIISLQGEVELWKKKFKQQNEINSDISEKLTMAETQLEAMKKSKVTVTKESEIKRTGPSGTGVTTQFETSTIKGATIAPGGYSTYGTNNSGRNSVVRNSGYNDRKQL</sequence>
<keyword evidence="4" id="KW-1185">Reference proteome</keyword>
<dbReference type="AlphaFoldDB" id="A0CN05"/>
<evidence type="ECO:0000313" key="4">
    <source>
        <dbReference type="Proteomes" id="UP000000600"/>
    </source>
</evidence>
<protein>
    <submittedName>
        <fullName evidence="3">Uncharacterized protein</fullName>
    </submittedName>
</protein>
<dbReference type="GeneID" id="5025354"/>
<feature type="compositionally biased region" description="Low complexity" evidence="2">
    <location>
        <begin position="398"/>
        <end position="410"/>
    </location>
</feature>
<dbReference type="KEGG" id="ptm:GSPATT00008613001"/>
<proteinExistence type="predicted"/>
<dbReference type="HOGENOM" id="CLU_064616_0_0_1"/>
<organism evidence="3 4">
    <name type="scientific">Paramecium tetraurelia</name>
    <dbReference type="NCBI Taxonomy" id="5888"/>
    <lineage>
        <taxon>Eukaryota</taxon>
        <taxon>Sar</taxon>
        <taxon>Alveolata</taxon>
        <taxon>Ciliophora</taxon>
        <taxon>Intramacronucleata</taxon>
        <taxon>Oligohymenophorea</taxon>
        <taxon>Peniculida</taxon>
        <taxon>Parameciidae</taxon>
        <taxon>Paramecium</taxon>
    </lineage>
</organism>